<name>A0A540LR11_MALBA</name>
<evidence type="ECO:0000313" key="2">
    <source>
        <dbReference type="EMBL" id="TQD88749.1"/>
    </source>
</evidence>
<evidence type="ECO:0000313" key="3">
    <source>
        <dbReference type="Proteomes" id="UP000315295"/>
    </source>
</evidence>
<accession>A0A540LR11</accession>
<comment type="caution">
    <text evidence="2">The sequence shown here is derived from an EMBL/GenBank/DDBJ whole genome shotgun (WGS) entry which is preliminary data.</text>
</comment>
<sequence length="155" mass="17818">MYAMEAAEATIKQQVEYNIRLRAQLEYKILELHRYKLHESMAAQLPPSARESQDQAHQVATASVDNRIERIANHGSSQQSRGESETRETQLGSSEINEGRSSMEGDYENGLMPLTESNNPNRRMLKKDLVVRVHEHNQEIMQLRKHLADYSIKEA</sequence>
<organism evidence="2 3">
    <name type="scientific">Malus baccata</name>
    <name type="common">Siberian crab apple</name>
    <name type="synonym">Pyrus baccata</name>
    <dbReference type="NCBI Taxonomy" id="106549"/>
    <lineage>
        <taxon>Eukaryota</taxon>
        <taxon>Viridiplantae</taxon>
        <taxon>Streptophyta</taxon>
        <taxon>Embryophyta</taxon>
        <taxon>Tracheophyta</taxon>
        <taxon>Spermatophyta</taxon>
        <taxon>Magnoliopsida</taxon>
        <taxon>eudicotyledons</taxon>
        <taxon>Gunneridae</taxon>
        <taxon>Pentapetalae</taxon>
        <taxon>rosids</taxon>
        <taxon>fabids</taxon>
        <taxon>Rosales</taxon>
        <taxon>Rosaceae</taxon>
        <taxon>Amygdaloideae</taxon>
        <taxon>Maleae</taxon>
        <taxon>Malus</taxon>
    </lineage>
</organism>
<proteinExistence type="predicted"/>
<dbReference type="STRING" id="106549.A0A540LR11"/>
<keyword evidence="3" id="KW-1185">Reference proteome</keyword>
<dbReference type="Proteomes" id="UP000315295">
    <property type="component" value="Unassembled WGS sequence"/>
</dbReference>
<protein>
    <submittedName>
        <fullName evidence="2">Uncharacterized protein</fullName>
    </submittedName>
</protein>
<gene>
    <name evidence="2" type="ORF">C1H46_025709</name>
</gene>
<feature type="compositionally biased region" description="Polar residues" evidence="1">
    <location>
        <begin position="55"/>
        <end position="64"/>
    </location>
</feature>
<dbReference type="EMBL" id="VIEB01000501">
    <property type="protein sequence ID" value="TQD88749.1"/>
    <property type="molecule type" value="Genomic_DNA"/>
</dbReference>
<dbReference type="AlphaFoldDB" id="A0A540LR11"/>
<evidence type="ECO:0000256" key="1">
    <source>
        <dbReference type="SAM" id="MobiDB-lite"/>
    </source>
</evidence>
<reference evidence="2 3" key="1">
    <citation type="journal article" date="2019" name="G3 (Bethesda)">
        <title>Sequencing of a Wild Apple (Malus baccata) Genome Unravels the Differences Between Cultivated and Wild Apple Species Regarding Disease Resistance and Cold Tolerance.</title>
        <authorList>
            <person name="Chen X."/>
        </authorList>
    </citation>
    <scope>NUCLEOTIDE SEQUENCE [LARGE SCALE GENOMIC DNA]</scope>
    <source>
        <strain evidence="3">cv. Shandingzi</strain>
        <tissue evidence="2">Leaves</tissue>
    </source>
</reference>
<feature type="region of interest" description="Disordered" evidence="1">
    <location>
        <begin position="44"/>
        <end position="122"/>
    </location>
</feature>